<dbReference type="OrthoDB" id="3775810at2"/>
<dbReference type="InterPro" id="IPR025235">
    <property type="entry name" value="DUF4178"/>
</dbReference>
<evidence type="ECO:0000313" key="2">
    <source>
        <dbReference type="EMBL" id="RKL66935.1"/>
    </source>
</evidence>
<protein>
    <recommendedName>
        <fullName evidence="1">DUF4178 domain-containing protein</fullName>
    </recommendedName>
</protein>
<evidence type="ECO:0000259" key="1">
    <source>
        <dbReference type="Pfam" id="PF13785"/>
    </source>
</evidence>
<proteinExistence type="predicted"/>
<keyword evidence="3" id="KW-1185">Reference proteome</keyword>
<accession>A0A3A9KH23</accession>
<gene>
    <name evidence="2" type="ORF">CR203_14000</name>
</gene>
<comment type="caution">
    <text evidence="2">The sequence shown here is derived from an EMBL/GenBank/DDBJ whole genome shotgun (WGS) entry which is preliminary data.</text>
</comment>
<organism evidence="2 3">
    <name type="scientific">Salipaludibacillus neizhouensis</name>
    <dbReference type="NCBI Taxonomy" id="885475"/>
    <lineage>
        <taxon>Bacteria</taxon>
        <taxon>Bacillati</taxon>
        <taxon>Bacillota</taxon>
        <taxon>Bacilli</taxon>
        <taxon>Bacillales</taxon>
        <taxon>Bacillaceae</taxon>
    </lineage>
</organism>
<dbReference type="Proteomes" id="UP000281498">
    <property type="component" value="Unassembled WGS sequence"/>
</dbReference>
<reference evidence="2 3" key="1">
    <citation type="submission" date="2017-10" db="EMBL/GenBank/DDBJ databases">
        <title>Bacillus sp. nov., a halophilic bacterium isolated from a Keqin Lake.</title>
        <authorList>
            <person name="Wang H."/>
        </authorList>
    </citation>
    <scope>NUCLEOTIDE SEQUENCE [LARGE SCALE GENOMIC DNA]</scope>
    <source>
        <strain evidence="2 3">KCTC 13187</strain>
    </source>
</reference>
<dbReference type="RefSeq" id="WP_110934646.1">
    <property type="nucleotide sequence ID" value="NZ_KZ614146.1"/>
</dbReference>
<name>A0A3A9KH23_9BACI</name>
<dbReference type="Pfam" id="PF13785">
    <property type="entry name" value="DUF4178"/>
    <property type="match status" value="1"/>
</dbReference>
<evidence type="ECO:0000313" key="3">
    <source>
        <dbReference type="Proteomes" id="UP000281498"/>
    </source>
</evidence>
<dbReference type="AlphaFoldDB" id="A0A3A9KH23"/>
<dbReference type="EMBL" id="PDOE01000005">
    <property type="protein sequence ID" value="RKL66935.1"/>
    <property type="molecule type" value="Genomic_DNA"/>
</dbReference>
<feature type="domain" description="DUF4178" evidence="1">
    <location>
        <begin position="27"/>
        <end position="158"/>
    </location>
</feature>
<sequence length="168" mass="19509">MGFFQKLFGGKEENTAKVKERTVMNIQIDDIVNYDLEDYQVVSKLTYNDDGYEWTAYQLLGEKTLWLSVEMDDELEVGMYESIPKKLSEPLPEKIEHDDVTYYLDEKGTARVSGEGRGANVNNKDCRYFDYCDDEEEHFLSVEIWGSEIEVSYGFSIEEYEIKIIAGN</sequence>